<dbReference type="PANTHER" id="PTHR32347:SF29">
    <property type="entry name" value="UPF0194 MEMBRANE PROTEIN YBHG"/>
    <property type="match status" value="1"/>
</dbReference>
<evidence type="ECO:0000256" key="3">
    <source>
        <dbReference type="SAM" id="Coils"/>
    </source>
</evidence>
<dbReference type="GO" id="GO:0030313">
    <property type="term" value="C:cell envelope"/>
    <property type="evidence" value="ECO:0007669"/>
    <property type="project" value="UniProtKB-SubCell"/>
</dbReference>
<name>A0A9X4BL12_9GAMM</name>
<evidence type="ECO:0000259" key="4">
    <source>
        <dbReference type="Pfam" id="PF25881"/>
    </source>
</evidence>
<protein>
    <submittedName>
        <fullName evidence="5">Biotin/lipoyl-binding protein</fullName>
    </submittedName>
</protein>
<dbReference type="Proteomes" id="UP001139971">
    <property type="component" value="Unassembled WGS sequence"/>
</dbReference>
<dbReference type="PANTHER" id="PTHR32347">
    <property type="entry name" value="EFFLUX SYSTEM COMPONENT YKNX-RELATED"/>
    <property type="match status" value="1"/>
</dbReference>
<sequence>MKRAVEISLLFFCVTLAACSRERAEAPLLGTLEWDRIAVAAEASEPIVRIAVKEGDAVEAGQLILELDPRRADARLAQARADLAQREAALSELVNGARVETIAAARADLARNDVAVADAQRERSRQADLRQRGLNAQADLDRADTTLKAARAQAASSRAQLQQLTNGSRVEDVAQAQSALDAARGQVDELTVARERLTVKAPQAGRIDALPFKLGDQPPLGAAIVSLLSGAAPYARVYVPEPRRAATQNGQRYRVHVDGAKESFDATVRSIRAEPAFTPYYALSGDDAARLSYRAELVIAGDAARHLPAGLPLQAERVADER</sequence>
<feature type="coiled-coil region" evidence="3">
    <location>
        <begin position="147"/>
        <end position="200"/>
    </location>
</feature>
<dbReference type="PROSITE" id="PS51257">
    <property type="entry name" value="PROKAR_LIPOPROTEIN"/>
    <property type="match status" value="1"/>
</dbReference>
<comment type="subcellular location">
    <subcellularLocation>
        <location evidence="1">Cell envelope</location>
    </subcellularLocation>
</comment>
<keyword evidence="2 3" id="KW-0175">Coiled coil</keyword>
<feature type="domain" description="YbhG-like alpha-helical hairpin" evidence="4">
    <location>
        <begin position="68"/>
        <end position="188"/>
    </location>
</feature>
<evidence type="ECO:0000313" key="6">
    <source>
        <dbReference type="Proteomes" id="UP001139971"/>
    </source>
</evidence>
<organism evidence="5 6">
    <name type="scientific">Tahibacter soli</name>
    <dbReference type="NCBI Taxonomy" id="2983605"/>
    <lineage>
        <taxon>Bacteria</taxon>
        <taxon>Pseudomonadati</taxon>
        <taxon>Pseudomonadota</taxon>
        <taxon>Gammaproteobacteria</taxon>
        <taxon>Lysobacterales</taxon>
        <taxon>Rhodanobacteraceae</taxon>
        <taxon>Tahibacter</taxon>
    </lineage>
</organism>
<dbReference type="SUPFAM" id="SSF111369">
    <property type="entry name" value="HlyD-like secretion proteins"/>
    <property type="match status" value="1"/>
</dbReference>
<dbReference type="InterPro" id="IPR050465">
    <property type="entry name" value="UPF0194_transport"/>
</dbReference>
<gene>
    <name evidence="5" type="ORF">OD750_014525</name>
</gene>
<dbReference type="PRINTS" id="PR01490">
    <property type="entry name" value="RTXTOXIND"/>
</dbReference>
<dbReference type="AlphaFoldDB" id="A0A9X4BL12"/>
<keyword evidence="6" id="KW-1185">Reference proteome</keyword>
<dbReference type="RefSeq" id="WP_263541403.1">
    <property type="nucleotide sequence ID" value="NZ_JAOVZO020000018.1"/>
</dbReference>
<dbReference type="Gene3D" id="1.10.287.470">
    <property type="entry name" value="Helix hairpin bin"/>
    <property type="match status" value="2"/>
</dbReference>
<dbReference type="EMBL" id="JAOVZO020000018">
    <property type="protein sequence ID" value="MDC8013754.1"/>
    <property type="molecule type" value="Genomic_DNA"/>
</dbReference>
<dbReference type="InterPro" id="IPR059052">
    <property type="entry name" value="HH_YbhG-like"/>
</dbReference>
<evidence type="ECO:0000256" key="2">
    <source>
        <dbReference type="ARBA" id="ARBA00023054"/>
    </source>
</evidence>
<dbReference type="Gene3D" id="2.40.50.100">
    <property type="match status" value="1"/>
</dbReference>
<comment type="caution">
    <text evidence="5">The sequence shown here is derived from an EMBL/GenBank/DDBJ whole genome shotgun (WGS) entry which is preliminary data.</text>
</comment>
<evidence type="ECO:0000313" key="5">
    <source>
        <dbReference type="EMBL" id="MDC8013754.1"/>
    </source>
</evidence>
<evidence type="ECO:0000256" key="1">
    <source>
        <dbReference type="ARBA" id="ARBA00004196"/>
    </source>
</evidence>
<dbReference type="Pfam" id="PF25881">
    <property type="entry name" value="HH_YBHG"/>
    <property type="match status" value="1"/>
</dbReference>
<reference evidence="5" key="1">
    <citation type="submission" date="2023-02" db="EMBL/GenBank/DDBJ databases">
        <title>Tahibacter soli sp. nov. isolated from soil.</title>
        <authorList>
            <person name="Baek J.H."/>
            <person name="Lee J.K."/>
            <person name="Choi D.G."/>
            <person name="Jeon C.O."/>
        </authorList>
    </citation>
    <scope>NUCLEOTIDE SEQUENCE</scope>
    <source>
        <strain evidence="5">BL</strain>
    </source>
</reference>
<accession>A0A9X4BL12</accession>
<proteinExistence type="predicted"/>